<evidence type="ECO:0000313" key="2">
    <source>
        <dbReference type="EMBL" id="MFH4983921.1"/>
    </source>
</evidence>
<keyword evidence="3" id="KW-1185">Reference proteome</keyword>
<accession>A0ABD6F1I1</accession>
<dbReference type="AlphaFoldDB" id="A0ABD6F1I1"/>
<name>A0ABD6F1I1_9BILA</name>
<sequence length="95" mass="10626">KEKTIRLLNATATFVPGCIFVLMSSVYLAGTIAFYRLIPSLEWCNSFHSSECCSRFATTFSAVFFSVLYPFASLFILQSVVSKLIAQLPSRVERS</sequence>
<dbReference type="Proteomes" id="UP001608902">
    <property type="component" value="Unassembled WGS sequence"/>
</dbReference>
<comment type="caution">
    <text evidence="2">The sequence shown here is derived from an EMBL/GenBank/DDBJ whole genome shotgun (WGS) entry which is preliminary data.</text>
</comment>
<evidence type="ECO:0000256" key="1">
    <source>
        <dbReference type="SAM" id="Phobius"/>
    </source>
</evidence>
<keyword evidence="1" id="KW-1133">Transmembrane helix</keyword>
<keyword evidence="1" id="KW-0812">Transmembrane</keyword>
<dbReference type="EMBL" id="JBGFUD010014406">
    <property type="protein sequence ID" value="MFH4983921.1"/>
    <property type="molecule type" value="Genomic_DNA"/>
</dbReference>
<evidence type="ECO:0000313" key="3">
    <source>
        <dbReference type="Proteomes" id="UP001608902"/>
    </source>
</evidence>
<protein>
    <submittedName>
        <fullName evidence="2">Uncharacterized protein</fullName>
    </submittedName>
</protein>
<proteinExistence type="predicted"/>
<gene>
    <name evidence="2" type="ORF">AB6A40_010630</name>
</gene>
<feature type="transmembrane region" description="Helical" evidence="1">
    <location>
        <begin position="58"/>
        <end position="81"/>
    </location>
</feature>
<feature type="transmembrane region" description="Helical" evidence="1">
    <location>
        <begin position="12"/>
        <end position="38"/>
    </location>
</feature>
<reference evidence="2 3" key="1">
    <citation type="submission" date="2024-08" db="EMBL/GenBank/DDBJ databases">
        <title>Gnathostoma spinigerum genome.</title>
        <authorList>
            <person name="Gonzalez-Bertolin B."/>
            <person name="Monzon S."/>
            <person name="Zaballos A."/>
            <person name="Jimenez P."/>
            <person name="Dekumyoy P."/>
            <person name="Varona S."/>
            <person name="Cuesta I."/>
            <person name="Sumanam S."/>
            <person name="Adisakwattana P."/>
            <person name="Gasser R.B."/>
            <person name="Hernandez-Gonzalez A."/>
            <person name="Young N.D."/>
            <person name="Perteguer M.J."/>
        </authorList>
    </citation>
    <scope>NUCLEOTIDE SEQUENCE [LARGE SCALE GENOMIC DNA]</scope>
    <source>
        <strain evidence="2">AL3</strain>
        <tissue evidence="2">Liver</tissue>
    </source>
</reference>
<keyword evidence="1" id="KW-0472">Membrane</keyword>
<feature type="non-terminal residue" evidence="2">
    <location>
        <position position="1"/>
    </location>
</feature>
<organism evidence="2 3">
    <name type="scientific">Gnathostoma spinigerum</name>
    <dbReference type="NCBI Taxonomy" id="75299"/>
    <lineage>
        <taxon>Eukaryota</taxon>
        <taxon>Metazoa</taxon>
        <taxon>Ecdysozoa</taxon>
        <taxon>Nematoda</taxon>
        <taxon>Chromadorea</taxon>
        <taxon>Rhabditida</taxon>
        <taxon>Spirurina</taxon>
        <taxon>Gnathostomatomorpha</taxon>
        <taxon>Gnathostomatoidea</taxon>
        <taxon>Gnathostomatidae</taxon>
        <taxon>Gnathostoma</taxon>
    </lineage>
</organism>